<dbReference type="Pfam" id="PF00520">
    <property type="entry name" value="Ion_trans"/>
    <property type="match status" value="1"/>
</dbReference>
<protein>
    <recommendedName>
        <fullName evidence="8">EF-hand domain-containing protein</fullName>
    </recommendedName>
</protein>
<dbReference type="InterPro" id="IPR005821">
    <property type="entry name" value="Ion_trans_dom"/>
</dbReference>
<dbReference type="InterPro" id="IPR018247">
    <property type="entry name" value="EF_Hand_1_Ca_BS"/>
</dbReference>
<evidence type="ECO:0000256" key="3">
    <source>
        <dbReference type="ARBA" id="ARBA00022837"/>
    </source>
</evidence>
<feature type="domain" description="EF-hand" evidence="8">
    <location>
        <begin position="333"/>
        <end position="368"/>
    </location>
</feature>
<feature type="domain" description="EF-hand" evidence="8">
    <location>
        <begin position="377"/>
        <end position="412"/>
    </location>
</feature>
<keyword evidence="4 7" id="KW-1133">Transmembrane helix</keyword>
<comment type="subcellular location">
    <subcellularLocation>
        <location evidence="1">Membrane</location>
        <topology evidence="1">Multi-pass membrane protein</topology>
    </subcellularLocation>
</comment>
<dbReference type="AlphaFoldDB" id="A0A6U6HJU5"/>
<dbReference type="InterPro" id="IPR043203">
    <property type="entry name" value="VGCC_Ca_Na"/>
</dbReference>
<feature type="compositionally biased region" description="Pro residues" evidence="6">
    <location>
        <begin position="545"/>
        <end position="556"/>
    </location>
</feature>
<gene>
    <name evidence="9" type="ORF">BRAN1462_LOCUS6799</name>
</gene>
<dbReference type="PANTHER" id="PTHR10037:SF62">
    <property type="entry name" value="SODIUM CHANNEL PROTEIN 60E"/>
    <property type="match status" value="1"/>
</dbReference>
<keyword evidence="2 7" id="KW-0812">Transmembrane</keyword>
<evidence type="ECO:0000256" key="1">
    <source>
        <dbReference type="ARBA" id="ARBA00004141"/>
    </source>
</evidence>
<dbReference type="Pfam" id="PF13499">
    <property type="entry name" value="EF-hand_7"/>
    <property type="match status" value="1"/>
</dbReference>
<dbReference type="Gene3D" id="1.20.120.350">
    <property type="entry name" value="Voltage-gated potassium channels. Chain C"/>
    <property type="match status" value="1"/>
</dbReference>
<dbReference type="SUPFAM" id="SSF81324">
    <property type="entry name" value="Voltage-gated potassium channels"/>
    <property type="match status" value="1"/>
</dbReference>
<organism evidence="9">
    <name type="scientific">Zooxanthella nutricula</name>
    <dbReference type="NCBI Taxonomy" id="1333877"/>
    <lineage>
        <taxon>Eukaryota</taxon>
        <taxon>Sar</taxon>
        <taxon>Alveolata</taxon>
        <taxon>Dinophyceae</taxon>
        <taxon>Peridiniales</taxon>
        <taxon>Peridiniales incertae sedis</taxon>
        <taxon>Zooxanthella</taxon>
    </lineage>
</organism>
<keyword evidence="3" id="KW-0106">Calcium</keyword>
<evidence type="ECO:0000259" key="8">
    <source>
        <dbReference type="PROSITE" id="PS50222"/>
    </source>
</evidence>
<dbReference type="GO" id="GO:0005509">
    <property type="term" value="F:calcium ion binding"/>
    <property type="evidence" value="ECO:0007669"/>
    <property type="project" value="InterPro"/>
</dbReference>
<keyword evidence="5 7" id="KW-0472">Membrane</keyword>
<dbReference type="InterPro" id="IPR002048">
    <property type="entry name" value="EF_hand_dom"/>
</dbReference>
<feature type="transmembrane region" description="Helical" evidence="7">
    <location>
        <begin position="205"/>
        <end position="228"/>
    </location>
</feature>
<dbReference type="EMBL" id="HBGW01010672">
    <property type="protein sequence ID" value="CAD9510625.1"/>
    <property type="molecule type" value="Transcribed_RNA"/>
</dbReference>
<accession>A0A6U6HJU5</accession>
<dbReference type="Gene3D" id="1.10.287.70">
    <property type="match status" value="1"/>
</dbReference>
<dbReference type="CDD" id="cd00051">
    <property type="entry name" value="EFh"/>
    <property type="match status" value="1"/>
</dbReference>
<feature type="region of interest" description="Disordered" evidence="6">
    <location>
        <begin position="22"/>
        <end position="62"/>
    </location>
</feature>
<feature type="compositionally biased region" description="Basic and acidic residues" evidence="6">
    <location>
        <begin position="22"/>
        <end position="36"/>
    </location>
</feature>
<dbReference type="GO" id="GO:0005248">
    <property type="term" value="F:voltage-gated sodium channel activity"/>
    <property type="evidence" value="ECO:0007669"/>
    <property type="project" value="TreeGrafter"/>
</dbReference>
<evidence type="ECO:0000256" key="5">
    <source>
        <dbReference type="ARBA" id="ARBA00023136"/>
    </source>
</evidence>
<feature type="region of interest" description="Disordered" evidence="6">
    <location>
        <begin position="502"/>
        <end position="565"/>
    </location>
</feature>
<name>A0A6U6HJU5_9DINO</name>
<reference evidence="9" key="1">
    <citation type="submission" date="2021-01" db="EMBL/GenBank/DDBJ databases">
        <authorList>
            <person name="Corre E."/>
            <person name="Pelletier E."/>
            <person name="Niang G."/>
            <person name="Scheremetjew M."/>
            <person name="Finn R."/>
            <person name="Kale V."/>
            <person name="Holt S."/>
            <person name="Cochrane G."/>
            <person name="Meng A."/>
            <person name="Brown T."/>
            <person name="Cohen L."/>
        </authorList>
    </citation>
    <scope>NUCLEOTIDE SEQUENCE</scope>
    <source>
        <strain evidence="9">RCC3387</strain>
    </source>
</reference>
<evidence type="ECO:0000256" key="4">
    <source>
        <dbReference type="ARBA" id="ARBA00022989"/>
    </source>
</evidence>
<dbReference type="InterPro" id="IPR027359">
    <property type="entry name" value="Volt_channel_dom_sf"/>
</dbReference>
<feature type="transmembrane region" description="Helical" evidence="7">
    <location>
        <begin position="286"/>
        <end position="309"/>
    </location>
</feature>
<sequence>MPFRAVVPTLAFRNKELRAREIREEADQSSHHERVSGRTSRTSASASEASQESSNPEQPATVRHRCRKALASPWTESMLAVAIGFNLCLITVETDRDAARLVPLQWVQVCNHLLLLLYSVEMAVRIYVFRSGFLQQLSDFVDFVLILMDVSMLILQATHAGGTDAPSFTFLRVVRLLRLARSIRVLQMFPQLALMVQGMFASIKLLAYGTCMLTLTLFLSGILAVHFVHPVNQRIAATGLYDTCDRCARAYESVPQAMLTFVQQLIAGDSWGSVSVPIIEEAPETAVFFVLVFVIVNLMVMNVILSMVVEVSLKAAAKDTRAVIEAQEKANVTFADDLKKICQDMDTDGSGCLSQDELVRGFDDNPQFREMMNRMKFRREDCPLVFNLLDTDESGDVNYNEFVEEVRKMHDKEADGALFLMKYHMAEVKVKIRESMQREFDALYEVLGYKIRNYGSTSVPTSPSRRGTFHFDASSICDSLAEIRRVLIDDISGDLKCLTGRAESAYPPDTATEVGKRTSQTLSAPGAGKRRQSAPCEHVDLANPAPVPEPRVPPKPSVADAAGHSDLVRLPPVVSGL</sequence>
<dbReference type="InterPro" id="IPR011992">
    <property type="entry name" value="EF-hand-dom_pair"/>
</dbReference>
<evidence type="ECO:0000256" key="6">
    <source>
        <dbReference type="SAM" id="MobiDB-lite"/>
    </source>
</evidence>
<dbReference type="Gene3D" id="1.10.238.10">
    <property type="entry name" value="EF-hand"/>
    <property type="match status" value="1"/>
</dbReference>
<feature type="compositionally biased region" description="Low complexity" evidence="6">
    <location>
        <begin position="37"/>
        <end position="54"/>
    </location>
</feature>
<dbReference type="GO" id="GO:0001518">
    <property type="term" value="C:voltage-gated sodium channel complex"/>
    <property type="evidence" value="ECO:0007669"/>
    <property type="project" value="TreeGrafter"/>
</dbReference>
<evidence type="ECO:0000256" key="2">
    <source>
        <dbReference type="ARBA" id="ARBA00022692"/>
    </source>
</evidence>
<proteinExistence type="predicted"/>
<dbReference type="PANTHER" id="PTHR10037">
    <property type="entry name" value="VOLTAGE-GATED CATION CHANNEL CALCIUM AND SODIUM"/>
    <property type="match status" value="1"/>
</dbReference>
<dbReference type="PROSITE" id="PS50222">
    <property type="entry name" value="EF_HAND_2"/>
    <property type="match status" value="2"/>
</dbReference>
<dbReference type="SMART" id="SM00054">
    <property type="entry name" value="EFh"/>
    <property type="match status" value="2"/>
</dbReference>
<evidence type="ECO:0000256" key="7">
    <source>
        <dbReference type="SAM" id="Phobius"/>
    </source>
</evidence>
<dbReference type="SUPFAM" id="SSF47473">
    <property type="entry name" value="EF-hand"/>
    <property type="match status" value="1"/>
</dbReference>
<evidence type="ECO:0000313" key="9">
    <source>
        <dbReference type="EMBL" id="CAD9510625.1"/>
    </source>
</evidence>
<dbReference type="PROSITE" id="PS00018">
    <property type="entry name" value="EF_HAND_1"/>
    <property type="match status" value="2"/>
</dbReference>